<dbReference type="InterPro" id="IPR014544">
    <property type="entry name" value="UCP028408"/>
</dbReference>
<dbReference type="InterPro" id="IPR024534">
    <property type="entry name" value="JetD_C"/>
</dbReference>
<dbReference type="Pfam" id="PF11795">
    <property type="entry name" value="DUF3322"/>
    <property type="match status" value="1"/>
</dbReference>
<protein>
    <recommendedName>
        <fullName evidence="4">DUF3322 and DUF2220 domain-containing protein</fullName>
    </recommendedName>
</protein>
<evidence type="ECO:0000313" key="3">
    <source>
        <dbReference type="EMBL" id="HHH12790.1"/>
    </source>
</evidence>
<accession>A0A7C5IXU1</accession>
<proteinExistence type="predicted"/>
<dbReference type="Proteomes" id="UP000886100">
    <property type="component" value="Unassembled WGS sequence"/>
</dbReference>
<sequence length="394" mass="44708">MSRWTRAADIRSRLQREWERGRLPAALLGGKPLLPLRIPLRGPGGRELGEQFAEARAWVAEHEAAARRGAYPLEWKEIHHRQLGRNRLPVAARIETEQVALGLIGKAREAARLRALAATVRGAFPALEPWLLRHPLQLLEREREWPRLLGVLQWVSEHPRPGIYLRQMDVPGVDTKFIERRRRLLGELLDLVLPPEAINHDATGAARFEQRYGFLGKPPRIRFRLLDRSLAIQGLTDLTVPATGFARLALPVDRVFITENEINGLAFPALPRALVIFGLGYGLDLLTGARWLQDTEIHYWGDIDTHGFAMLDQLRSAFPAARSLLMDRATLLAHRALWGSEAKPVDHDLSRLTPEESALYDDLRRDRLAPALRLEQERIGYRWLEAALAAYRAA</sequence>
<dbReference type="AlphaFoldDB" id="A0A7C5IXU1"/>
<feature type="domain" description="DUF3322" evidence="2">
    <location>
        <begin position="8"/>
        <end position="190"/>
    </location>
</feature>
<evidence type="ECO:0008006" key="4">
    <source>
        <dbReference type="Google" id="ProtNLM"/>
    </source>
</evidence>
<dbReference type="Pfam" id="PF09983">
    <property type="entry name" value="JetD_C"/>
    <property type="match status" value="1"/>
</dbReference>
<evidence type="ECO:0000259" key="1">
    <source>
        <dbReference type="Pfam" id="PF09983"/>
    </source>
</evidence>
<dbReference type="EMBL" id="DROM01000062">
    <property type="protein sequence ID" value="HHH12790.1"/>
    <property type="molecule type" value="Genomic_DNA"/>
</dbReference>
<evidence type="ECO:0000259" key="2">
    <source>
        <dbReference type="Pfam" id="PF11795"/>
    </source>
</evidence>
<name>A0A7C5IXU1_9GAMM</name>
<feature type="domain" description="Wadjet protein JetD C-terminal" evidence="1">
    <location>
        <begin position="213"/>
        <end position="388"/>
    </location>
</feature>
<gene>
    <name evidence="3" type="ORF">ENJ98_00980</name>
</gene>
<dbReference type="InterPro" id="IPR024537">
    <property type="entry name" value="DUF3322"/>
</dbReference>
<reference evidence="3" key="1">
    <citation type="journal article" date="2020" name="mSystems">
        <title>Genome- and Community-Level Interaction Insights into Carbon Utilization and Element Cycling Functions of Hydrothermarchaeota in Hydrothermal Sediment.</title>
        <authorList>
            <person name="Zhou Z."/>
            <person name="Liu Y."/>
            <person name="Xu W."/>
            <person name="Pan J."/>
            <person name="Luo Z.H."/>
            <person name="Li M."/>
        </authorList>
    </citation>
    <scope>NUCLEOTIDE SEQUENCE [LARGE SCALE GENOMIC DNA]</scope>
    <source>
        <strain evidence="3">HyVt-535</strain>
    </source>
</reference>
<comment type="caution">
    <text evidence="3">The sequence shown here is derived from an EMBL/GenBank/DDBJ whole genome shotgun (WGS) entry which is preliminary data.</text>
</comment>
<dbReference type="PIRSF" id="PIRSF028408">
    <property type="entry name" value="UCP028408"/>
    <property type="match status" value="1"/>
</dbReference>
<organism evidence="3">
    <name type="scientific">Thiolapillus brandeum</name>
    <dbReference type="NCBI Taxonomy" id="1076588"/>
    <lineage>
        <taxon>Bacteria</taxon>
        <taxon>Pseudomonadati</taxon>
        <taxon>Pseudomonadota</taxon>
        <taxon>Gammaproteobacteria</taxon>
        <taxon>Chromatiales</taxon>
        <taxon>Sedimenticolaceae</taxon>
        <taxon>Thiolapillus</taxon>
    </lineage>
</organism>